<dbReference type="PANTHER" id="PTHR12749:SF0">
    <property type="entry name" value="DNA EXCISION REPAIR PROTEIN ERCC-1"/>
    <property type="match status" value="1"/>
</dbReference>
<dbReference type="NCBIfam" id="TIGR00597">
    <property type="entry name" value="rad10"/>
    <property type="match status" value="1"/>
</dbReference>
<keyword evidence="3" id="KW-0227">DNA damage</keyword>
<organism evidence="9 10">
    <name type="scientific">Cristinia sonorae</name>
    <dbReference type="NCBI Taxonomy" id="1940300"/>
    <lineage>
        <taxon>Eukaryota</taxon>
        <taxon>Fungi</taxon>
        <taxon>Dikarya</taxon>
        <taxon>Basidiomycota</taxon>
        <taxon>Agaricomycotina</taxon>
        <taxon>Agaricomycetes</taxon>
        <taxon>Agaricomycetidae</taxon>
        <taxon>Agaricales</taxon>
        <taxon>Pleurotineae</taxon>
        <taxon>Stephanosporaceae</taxon>
        <taxon>Cristinia</taxon>
    </lineage>
</organism>
<accession>A0A8K0UGD2</accession>
<dbReference type="AlphaFoldDB" id="A0A8K0UGD2"/>
<dbReference type="InterPro" id="IPR004579">
    <property type="entry name" value="ERCC1/RAD10/SWI10"/>
</dbReference>
<feature type="compositionally biased region" description="Low complexity" evidence="7">
    <location>
        <begin position="1"/>
        <end position="16"/>
    </location>
</feature>
<evidence type="ECO:0000256" key="6">
    <source>
        <dbReference type="ARBA" id="ARBA00023242"/>
    </source>
</evidence>
<evidence type="ECO:0000313" key="9">
    <source>
        <dbReference type="EMBL" id="KAH8080281.1"/>
    </source>
</evidence>
<proteinExistence type="inferred from homology"/>
<dbReference type="Pfam" id="PF03834">
    <property type="entry name" value="Rad10"/>
    <property type="match status" value="1"/>
</dbReference>
<evidence type="ECO:0000256" key="2">
    <source>
        <dbReference type="ARBA" id="ARBA00008283"/>
    </source>
</evidence>
<dbReference type="Proteomes" id="UP000813824">
    <property type="component" value="Unassembled WGS sequence"/>
</dbReference>
<protein>
    <submittedName>
        <fullName evidence="9">DNA repair protein rad10</fullName>
    </submittedName>
</protein>
<keyword evidence="6" id="KW-0539">Nucleus</keyword>
<dbReference type="GO" id="GO:0070522">
    <property type="term" value="C:ERCC4-ERCC1 complex"/>
    <property type="evidence" value="ECO:0007669"/>
    <property type="project" value="TreeGrafter"/>
</dbReference>
<dbReference type="GO" id="GO:0000110">
    <property type="term" value="C:nucleotide-excision repair factor 1 complex"/>
    <property type="evidence" value="ECO:0007669"/>
    <property type="project" value="TreeGrafter"/>
</dbReference>
<keyword evidence="4" id="KW-0238">DNA-binding</keyword>
<dbReference type="PANTHER" id="PTHR12749">
    <property type="entry name" value="EXCISION REPAIR CROSS-COMPLEMENTING 1 ERCC1"/>
    <property type="match status" value="1"/>
</dbReference>
<dbReference type="CDD" id="cd22325">
    <property type="entry name" value="ERCC1_C-like"/>
    <property type="match status" value="1"/>
</dbReference>
<dbReference type="GO" id="GO:0070914">
    <property type="term" value="P:UV-damage excision repair"/>
    <property type="evidence" value="ECO:0007669"/>
    <property type="project" value="TreeGrafter"/>
</dbReference>
<dbReference type="InterPro" id="IPR011335">
    <property type="entry name" value="Restrct_endonuc-II-like"/>
</dbReference>
<evidence type="ECO:0000256" key="7">
    <source>
        <dbReference type="SAM" id="MobiDB-lite"/>
    </source>
</evidence>
<name>A0A8K0UGD2_9AGAR</name>
<dbReference type="InterPro" id="IPR010994">
    <property type="entry name" value="RuvA_2-like"/>
</dbReference>
<comment type="subcellular location">
    <subcellularLocation>
        <location evidence="1">Nucleus</location>
    </subcellularLocation>
</comment>
<evidence type="ECO:0000256" key="3">
    <source>
        <dbReference type="ARBA" id="ARBA00022763"/>
    </source>
</evidence>
<keyword evidence="5" id="KW-0234">DNA repair</keyword>
<feature type="region of interest" description="Disordered" evidence="7">
    <location>
        <begin position="1"/>
        <end position="20"/>
    </location>
</feature>
<dbReference type="GO" id="GO:0006302">
    <property type="term" value="P:double-strand break repair"/>
    <property type="evidence" value="ECO:0007669"/>
    <property type="project" value="UniProtKB-ARBA"/>
</dbReference>
<dbReference type="Pfam" id="PF14520">
    <property type="entry name" value="HHH_5"/>
    <property type="match status" value="1"/>
</dbReference>
<dbReference type="OrthoDB" id="10262814at2759"/>
<evidence type="ECO:0000256" key="4">
    <source>
        <dbReference type="ARBA" id="ARBA00023125"/>
    </source>
</evidence>
<keyword evidence="10" id="KW-1185">Reference proteome</keyword>
<evidence type="ECO:0000259" key="8">
    <source>
        <dbReference type="Pfam" id="PF03834"/>
    </source>
</evidence>
<evidence type="ECO:0000256" key="1">
    <source>
        <dbReference type="ARBA" id="ARBA00004123"/>
    </source>
</evidence>
<dbReference type="EMBL" id="JAEVFJ010000054">
    <property type="protein sequence ID" value="KAH8080281.1"/>
    <property type="molecule type" value="Genomic_DNA"/>
</dbReference>
<dbReference type="FunFam" id="3.40.50.10130:FF:000001">
    <property type="entry name" value="DNA excision repair protein ERCC-1"/>
    <property type="match status" value="1"/>
</dbReference>
<dbReference type="SUPFAM" id="SSF52980">
    <property type="entry name" value="Restriction endonuclease-like"/>
    <property type="match status" value="1"/>
</dbReference>
<dbReference type="Gene3D" id="1.10.150.20">
    <property type="entry name" value="5' to 3' exonuclease, C-terminal subdomain"/>
    <property type="match status" value="1"/>
</dbReference>
<dbReference type="GO" id="GO:0003684">
    <property type="term" value="F:damaged DNA binding"/>
    <property type="evidence" value="ECO:0007669"/>
    <property type="project" value="InterPro"/>
</dbReference>
<feature type="compositionally biased region" description="Low complexity" evidence="7">
    <location>
        <begin position="235"/>
        <end position="260"/>
    </location>
</feature>
<feature type="region of interest" description="Disordered" evidence="7">
    <location>
        <begin position="221"/>
        <end position="365"/>
    </location>
</feature>
<reference evidence="9" key="1">
    <citation type="journal article" date="2021" name="New Phytol.">
        <title>Evolutionary innovations through gain and loss of genes in the ectomycorrhizal Boletales.</title>
        <authorList>
            <person name="Wu G."/>
            <person name="Miyauchi S."/>
            <person name="Morin E."/>
            <person name="Kuo A."/>
            <person name="Drula E."/>
            <person name="Varga T."/>
            <person name="Kohler A."/>
            <person name="Feng B."/>
            <person name="Cao Y."/>
            <person name="Lipzen A."/>
            <person name="Daum C."/>
            <person name="Hundley H."/>
            <person name="Pangilinan J."/>
            <person name="Johnson J."/>
            <person name="Barry K."/>
            <person name="LaButti K."/>
            <person name="Ng V."/>
            <person name="Ahrendt S."/>
            <person name="Min B."/>
            <person name="Choi I.G."/>
            <person name="Park H."/>
            <person name="Plett J.M."/>
            <person name="Magnuson J."/>
            <person name="Spatafora J.W."/>
            <person name="Nagy L.G."/>
            <person name="Henrissat B."/>
            <person name="Grigoriev I.V."/>
            <person name="Yang Z.L."/>
            <person name="Xu J."/>
            <person name="Martin F.M."/>
        </authorList>
    </citation>
    <scope>NUCLEOTIDE SEQUENCE</scope>
    <source>
        <strain evidence="9">KKN 215</strain>
    </source>
</reference>
<gene>
    <name evidence="9" type="ORF">BXZ70DRAFT_901399</name>
</gene>
<comment type="caution">
    <text evidence="9">The sequence shown here is derived from an EMBL/GenBank/DDBJ whole genome shotgun (WGS) entry which is preliminary data.</text>
</comment>
<sequence>MSNTAAAAATGSSKPPVVKPPVVQPGTGNNIIVNPCQRGNPILECVKNVGKEFGDIVVDYQVGRTTGVLFLSLRYHRLHPEYIHQRIERLGHAYNLRILLLMCDVTEHQEPIRELTKICLVNNITIMVAWTPEEAGFYLTTYKQFEHKPPDLIKERVDKDYPTVLRNALTSISKVNKTDVETLRTSLGSVAAIARASSDRLQNLPGFGQVKVKRIKDAFEKPFRNNTTSALPFESQQRARQQPSQPSPSLDSGPSSFSRRAPPLNPNRRTTIGDDDDDDLYLPHPPRAQSPAWDIELDLNDSPPQSPAPQPPRAGPSEKRRRASSVEWDIEKDPDESGAGANGDNPRKRQVLEEDFGEPAVLIEL</sequence>
<feature type="domain" description="ERCC1-like central" evidence="8">
    <location>
        <begin position="30"/>
        <end position="143"/>
    </location>
</feature>
<dbReference type="GO" id="GO:0006312">
    <property type="term" value="P:mitotic recombination"/>
    <property type="evidence" value="ECO:0007669"/>
    <property type="project" value="TreeGrafter"/>
</dbReference>
<evidence type="ECO:0000313" key="10">
    <source>
        <dbReference type="Proteomes" id="UP000813824"/>
    </source>
</evidence>
<dbReference type="Gene3D" id="3.40.50.10130">
    <property type="match status" value="1"/>
</dbReference>
<feature type="compositionally biased region" description="Pro residues" evidence="7">
    <location>
        <begin position="304"/>
        <end position="314"/>
    </location>
</feature>
<dbReference type="GO" id="GO:0003697">
    <property type="term" value="F:single-stranded DNA binding"/>
    <property type="evidence" value="ECO:0007669"/>
    <property type="project" value="TreeGrafter"/>
</dbReference>
<dbReference type="SUPFAM" id="SSF47781">
    <property type="entry name" value="RuvA domain 2-like"/>
    <property type="match status" value="1"/>
</dbReference>
<evidence type="ECO:0000256" key="5">
    <source>
        <dbReference type="ARBA" id="ARBA00023204"/>
    </source>
</evidence>
<comment type="similarity">
    <text evidence="2">Belongs to the ERCC1/RAD10/SWI10 family.</text>
</comment>
<dbReference type="InterPro" id="IPR047260">
    <property type="entry name" value="ERCC1-like_central_dom"/>
</dbReference>